<dbReference type="AlphaFoldDB" id="A0A8H6JMI7"/>
<dbReference type="InterPro" id="IPR003959">
    <property type="entry name" value="ATPase_AAA_core"/>
</dbReference>
<evidence type="ECO:0000256" key="1">
    <source>
        <dbReference type="SAM" id="Coils"/>
    </source>
</evidence>
<dbReference type="Pfam" id="PF23232">
    <property type="entry name" value="AAA_lid_13"/>
    <property type="match status" value="1"/>
</dbReference>
<dbReference type="Proteomes" id="UP000654918">
    <property type="component" value="Unassembled WGS sequence"/>
</dbReference>
<dbReference type="CDD" id="cd19481">
    <property type="entry name" value="RecA-like_protease"/>
    <property type="match status" value="1"/>
</dbReference>
<feature type="compositionally biased region" description="Pro residues" evidence="2">
    <location>
        <begin position="251"/>
        <end position="262"/>
    </location>
</feature>
<feature type="region of interest" description="Disordered" evidence="2">
    <location>
        <begin position="1"/>
        <end position="76"/>
    </location>
</feature>
<dbReference type="SUPFAM" id="SSF52540">
    <property type="entry name" value="P-loop containing nucleoside triphosphate hydrolases"/>
    <property type="match status" value="1"/>
</dbReference>
<keyword evidence="1" id="KW-0175">Coiled coil</keyword>
<evidence type="ECO:0000259" key="3">
    <source>
        <dbReference type="SMART" id="SM00382"/>
    </source>
</evidence>
<feature type="coiled-coil region" evidence="1">
    <location>
        <begin position="106"/>
        <end position="133"/>
    </location>
</feature>
<reference evidence="4" key="1">
    <citation type="journal article" date="2020" name="Phytopathology">
        <title>Genome Sequence Resources of Colletotrichum truncatum, C. plurivorum, C. musicola, and C. sojae: Four Species Pathogenic to Soybean (Glycine max).</title>
        <authorList>
            <person name="Rogerio F."/>
            <person name="Boufleur T.R."/>
            <person name="Ciampi-Guillardi M."/>
            <person name="Sukno S.A."/>
            <person name="Thon M.R."/>
            <person name="Massola Junior N.S."/>
            <person name="Baroncelli R."/>
        </authorList>
    </citation>
    <scope>NUCLEOTIDE SEQUENCE</scope>
    <source>
        <strain evidence="4">LFN00145</strain>
    </source>
</reference>
<proteinExistence type="predicted"/>
<organism evidence="4 5">
    <name type="scientific">Colletotrichum plurivorum</name>
    <dbReference type="NCBI Taxonomy" id="2175906"/>
    <lineage>
        <taxon>Eukaryota</taxon>
        <taxon>Fungi</taxon>
        <taxon>Dikarya</taxon>
        <taxon>Ascomycota</taxon>
        <taxon>Pezizomycotina</taxon>
        <taxon>Sordariomycetes</taxon>
        <taxon>Hypocreomycetidae</taxon>
        <taxon>Glomerellales</taxon>
        <taxon>Glomerellaceae</taxon>
        <taxon>Colletotrichum</taxon>
        <taxon>Colletotrichum orchidearum species complex</taxon>
    </lineage>
</organism>
<dbReference type="PANTHER" id="PTHR46411:SF2">
    <property type="entry name" value="AAA+ ATPASE DOMAIN-CONTAINING PROTEIN"/>
    <property type="match status" value="1"/>
</dbReference>
<accession>A0A8H6JMI7</accession>
<feature type="region of interest" description="Disordered" evidence="2">
    <location>
        <begin position="965"/>
        <end position="1086"/>
    </location>
</feature>
<dbReference type="GO" id="GO:0016887">
    <property type="term" value="F:ATP hydrolysis activity"/>
    <property type="evidence" value="ECO:0007669"/>
    <property type="project" value="InterPro"/>
</dbReference>
<dbReference type="PANTHER" id="PTHR46411">
    <property type="entry name" value="FAMILY ATPASE, PUTATIVE-RELATED"/>
    <property type="match status" value="1"/>
</dbReference>
<dbReference type="EMBL" id="WIGO01000348">
    <property type="protein sequence ID" value="KAF6815877.1"/>
    <property type="molecule type" value="Genomic_DNA"/>
</dbReference>
<dbReference type="Gene3D" id="3.40.50.300">
    <property type="entry name" value="P-loop containing nucleotide triphosphate hydrolases"/>
    <property type="match status" value="1"/>
</dbReference>
<feature type="region of interest" description="Disordered" evidence="2">
    <location>
        <begin position="242"/>
        <end position="291"/>
    </location>
</feature>
<dbReference type="InterPro" id="IPR056599">
    <property type="entry name" value="AAA_lid_fung"/>
</dbReference>
<evidence type="ECO:0000313" key="5">
    <source>
        <dbReference type="Proteomes" id="UP000654918"/>
    </source>
</evidence>
<gene>
    <name evidence="4" type="ORF">CPLU01_14024</name>
</gene>
<dbReference type="GO" id="GO:0005524">
    <property type="term" value="F:ATP binding"/>
    <property type="evidence" value="ECO:0007669"/>
    <property type="project" value="InterPro"/>
</dbReference>
<feature type="compositionally biased region" description="Low complexity" evidence="2">
    <location>
        <begin position="1012"/>
        <end position="1050"/>
    </location>
</feature>
<feature type="compositionally biased region" description="Basic and acidic residues" evidence="2">
    <location>
        <begin position="23"/>
        <end position="37"/>
    </location>
</feature>
<feature type="compositionally biased region" description="Low complexity" evidence="2">
    <location>
        <begin position="263"/>
        <end position="272"/>
    </location>
</feature>
<name>A0A8H6JMI7_9PEZI</name>
<protein>
    <submittedName>
        <fullName evidence="4">AAA family ATPase</fullName>
    </submittedName>
</protein>
<keyword evidence="5" id="KW-1185">Reference proteome</keyword>
<evidence type="ECO:0000256" key="2">
    <source>
        <dbReference type="SAM" id="MobiDB-lite"/>
    </source>
</evidence>
<evidence type="ECO:0000313" key="4">
    <source>
        <dbReference type="EMBL" id="KAF6815877.1"/>
    </source>
</evidence>
<feature type="compositionally biased region" description="Polar residues" evidence="2">
    <location>
        <begin position="984"/>
        <end position="1000"/>
    </location>
</feature>
<dbReference type="InterPro" id="IPR003593">
    <property type="entry name" value="AAA+_ATPase"/>
</dbReference>
<feature type="compositionally biased region" description="Polar residues" evidence="2">
    <location>
        <begin position="1077"/>
        <end position="1086"/>
    </location>
</feature>
<sequence>MEVPMAATAPQDVETLPIADSNGIKDPEALNDVKDVPATDTGKPTVEEPALQPEDDVSHHGEEESANGGGDDKRPAKNLTEWTEAMNAGLASFKTVEDRLSKCLEALDLKDNVKRLEAAVEMHQRKLAKLRKLVPNERLDGEPPVSIIIVIDNRFISEERTAATSPCVLKVLVPFSQVYSITRHFLGNRLTSATQSIPEVLYTPWKAAVLGPLKFPVYPSVEIPFNEPSSTDLLQTIAERPTPDPLQAQGMPPPRPTVPLPTPYVGSVSAGSDSDDDRVAPSSLSSTSEVPEDITTYPAPTFLPERIRINSFSLQGLLINDLVALGSFPITGPLHILRPFKVLWDIKDRIRARIRDFELARSRMDHMSEKEYSAELESKRLFDIVNPGRVVERTHSRVSLTSCIMHLHCLDDFNTKFLEPEVARISEGRETIRFSELWFLFPPGTLIVSKDSKIPQKVWKVVERSGGRWNHGNVRPNPGDAERVGYSPFRVDCFYLEYDGSCFVPIWSYFVIPEFEGEQETAKLNIVPLDMLEDKDAFDKAAALKRGQEFLDYCTKPCHRYYTGTSPPGGALLGAPDELFESQENVALETGKYVGQEGSVLNDRAWNKAATDTFLAAEEWKRRAWNTTGPGPSGDDLLLLPDRVFAFVLRTRKWACLPIGKISDGNDRLQVITPRPEPWNELELPEGHKDVVQSLIDSHFSGDKTRKMHLDLVRDKGKGVIILLHGVPGVGKTSTAECAAESNGRPLLPITCGDLGLGPHEVESKLQEIFRLAHAWNCVLLLDEADIFLAQRTNTDIQRNALVSVFLRVLEYYEGILFLTTNRVGTFDEAFKSRIHMSLYYPPLNHIQTSKIWKTNIKKVQENGIEIDSKAILQYAKKVWEGQQVPDRGPVWNGRQIRNAFQSAIALAGFHGAPKRGPVRLEEKYFESVNRVSEQFSQYIFKTRHGHTDADWNKMTMTRRDEFTVAPDGFGQTSMTMAVPRPTPQFQGHQPVSQPVNQYGQPLYAGYPYPNAQQAQQVPPQQQQPSHQPPVQSFQQPHQQPQQQSFQQPPVMTAPFQSAYPAQPTAPGAPPQPTFASQPTDSSPWE</sequence>
<dbReference type="InterPro" id="IPR054289">
    <property type="entry name" value="DUF7025"/>
</dbReference>
<feature type="domain" description="AAA+ ATPase" evidence="3">
    <location>
        <begin position="718"/>
        <end position="845"/>
    </location>
</feature>
<dbReference type="Pfam" id="PF00004">
    <property type="entry name" value="AAA"/>
    <property type="match status" value="1"/>
</dbReference>
<dbReference type="InterPro" id="IPR027417">
    <property type="entry name" value="P-loop_NTPase"/>
</dbReference>
<dbReference type="SMART" id="SM00382">
    <property type="entry name" value="AAA"/>
    <property type="match status" value="1"/>
</dbReference>
<comment type="caution">
    <text evidence="4">The sequence shown here is derived from an EMBL/GenBank/DDBJ whole genome shotgun (WGS) entry which is preliminary data.</text>
</comment>
<dbReference type="Pfam" id="PF22942">
    <property type="entry name" value="DUF7025"/>
    <property type="match status" value="1"/>
</dbReference>